<dbReference type="EMBL" id="JBHUCO010000058">
    <property type="protein sequence ID" value="MFD1523144.1"/>
    <property type="molecule type" value="Genomic_DNA"/>
</dbReference>
<gene>
    <name evidence="2" type="ORF">ACFSJD_37060</name>
</gene>
<proteinExistence type="predicted"/>
<accession>A0ABW4F6W7</accession>
<comment type="caution">
    <text evidence="2">The sequence shown here is derived from an EMBL/GenBank/DDBJ whole genome shotgun (WGS) entry which is preliminary data.</text>
</comment>
<name>A0ABW4F6W7_9PSEU</name>
<reference evidence="3" key="1">
    <citation type="journal article" date="2019" name="Int. J. Syst. Evol. Microbiol.">
        <title>The Global Catalogue of Microorganisms (GCM) 10K type strain sequencing project: providing services to taxonomists for standard genome sequencing and annotation.</title>
        <authorList>
            <consortium name="The Broad Institute Genomics Platform"/>
            <consortium name="The Broad Institute Genome Sequencing Center for Infectious Disease"/>
            <person name="Wu L."/>
            <person name="Ma J."/>
        </authorList>
    </citation>
    <scope>NUCLEOTIDE SEQUENCE [LARGE SCALE GENOMIC DNA]</scope>
    <source>
        <strain evidence="3">CCM 7043</strain>
    </source>
</reference>
<evidence type="ECO:0000313" key="2">
    <source>
        <dbReference type="EMBL" id="MFD1523144.1"/>
    </source>
</evidence>
<evidence type="ECO:0000313" key="3">
    <source>
        <dbReference type="Proteomes" id="UP001597114"/>
    </source>
</evidence>
<evidence type="ECO:0000256" key="1">
    <source>
        <dbReference type="SAM" id="MobiDB-lite"/>
    </source>
</evidence>
<sequence>MISRTWADRRTTRQEQRVLMVVVLTSGLVRDGRSEETAEAELGVDDGRITAMPVPSRTRPTDDDRSAADAQVQPLARVTTVPDVATTHEQSGAHAQR</sequence>
<protein>
    <submittedName>
        <fullName evidence="2">Uncharacterized protein</fullName>
    </submittedName>
</protein>
<dbReference type="Proteomes" id="UP001597114">
    <property type="component" value="Unassembled WGS sequence"/>
</dbReference>
<dbReference type="RefSeq" id="WP_344727739.1">
    <property type="nucleotide sequence ID" value="NZ_BAAAUS010000046.1"/>
</dbReference>
<feature type="region of interest" description="Disordered" evidence="1">
    <location>
        <begin position="31"/>
        <end position="97"/>
    </location>
</feature>
<organism evidence="2 3">
    <name type="scientific">Pseudonocardia yunnanensis</name>
    <dbReference type="NCBI Taxonomy" id="58107"/>
    <lineage>
        <taxon>Bacteria</taxon>
        <taxon>Bacillati</taxon>
        <taxon>Actinomycetota</taxon>
        <taxon>Actinomycetes</taxon>
        <taxon>Pseudonocardiales</taxon>
        <taxon>Pseudonocardiaceae</taxon>
        <taxon>Pseudonocardia</taxon>
    </lineage>
</organism>
<keyword evidence="3" id="KW-1185">Reference proteome</keyword>